<dbReference type="Gene3D" id="3.80.10.10">
    <property type="entry name" value="Ribonuclease Inhibitor"/>
    <property type="match status" value="1"/>
</dbReference>
<dbReference type="EMBL" id="OX459119">
    <property type="protein sequence ID" value="CAI9097051.1"/>
    <property type="molecule type" value="Genomic_DNA"/>
</dbReference>
<dbReference type="PANTHER" id="PTHR16134:SF43">
    <property type="entry name" value="CORONATINE-INSENSITIVE PROTEIN 1"/>
    <property type="match status" value="1"/>
</dbReference>
<name>A0AAV1CNU7_OLDCO</name>
<dbReference type="GO" id="GO:0019005">
    <property type="term" value="C:SCF ubiquitin ligase complex"/>
    <property type="evidence" value="ECO:0007669"/>
    <property type="project" value="TreeGrafter"/>
</dbReference>
<feature type="domain" description="COI1 F-box" evidence="1">
    <location>
        <begin position="7"/>
        <end position="42"/>
    </location>
</feature>
<sequence>MADNSFQVLMQTIPYITAVRDRNAAALVCKGAYRTESDTRDHAFVPFCYSTNSRRLSARFPNLRSLTLNGKPNTAAAEDSGGLGGLRDAVGGGIRTWMIVRDSDLYILAAVKGKILRVLKLDTCSGFSTNGLLQIARTCRKLTTLYLGKSKISDLGSEWLHEIAMHHTLLERLDFYLSSIIHFNVDDLERIARNCPLTSLKITDCRLDSLEGVFNNALSLEELRSLDLLYAYVVRDVLCQLLKSCPNLEVLQTVNEIGDEGLAVVGEYCRWLKRIRIERGYSPNLITQKGLILLAEGCHKLESVTLYVDDINNEALELIGCHLQNLVEFNLVLLDGDIASTDLPLDHGVKAFLISCQKTLTVLSLYLRPGSITDFGLANIGAYSLNIRKMALCDGIGNSDQGLKDLCKGCPSLQELVLRNCIFSD</sequence>
<dbReference type="Proteomes" id="UP001161247">
    <property type="component" value="Chromosome 2"/>
</dbReference>
<accession>A0AAV1CNU7</accession>
<reference evidence="2" key="1">
    <citation type="submission" date="2023-03" db="EMBL/GenBank/DDBJ databases">
        <authorList>
            <person name="Julca I."/>
        </authorList>
    </citation>
    <scope>NUCLEOTIDE SEQUENCE</scope>
</reference>
<protein>
    <submittedName>
        <fullName evidence="2">OLC1v1033347C1</fullName>
    </submittedName>
</protein>
<proteinExistence type="predicted"/>
<dbReference type="Gene3D" id="1.20.1280.50">
    <property type="match status" value="1"/>
</dbReference>
<evidence type="ECO:0000313" key="2">
    <source>
        <dbReference type="EMBL" id="CAI9097051.1"/>
    </source>
</evidence>
<dbReference type="InterPro" id="IPR032675">
    <property type="entry name" value="LRR_dom_sf"/>
</dbReference>
<evidence type="ECO:0000259" key="1">
    <source>
        <dbReference type="Pfam" id="PF18511"/>
    </source>
</evidence>
<dbReference type="GO" id="GO:0031146">
    <property type="term" value="P:SCF-dependent proteasomal ubiquitin-dependent protein catabolic process"/>
    <property type="evidence" value="ECO:0007669"/>
    <property type="project" value="TreeGrafter"/>
</dbReference>
<dbReference type="AlphaFoldDB" id="A0AAV1CNU7"/>
<dbReference type="SUPFAM" id="SSF52047">
    <property type="entry name" value="RNI-like"/>
    <property type="match status" value="1"/>
</dbReference>
<dbReference type="Pfam" id="PF18511">
    <property type="entry name" value="F-box_5"/>
    <property type="match status" value="1"/>
</dbReference>
<gene>
    <name evidence="2" type="ORF">OLC1_LOCUS7646</name>
</gene>
<organism evidence="2 3">
    <name type="scientific">Oldenlandia corymbosa var. corymbosa</name>
    <dbReference type="NCBI Taxonomy" id="529605"/>
    <lineage>
        <taxon>Eukaryota</taxon>
        <taxon>Viridiplantae</taxon>
        <taxon>Streptophyta</taxon>
        <taxon>Embryophyta</taxon>
        <taxon>Tracheophyta</taxon>
        <taxon>Spermatophyta</taxon>
        <taxon>Magnoliopsida</taxon>
        <taxon>eudicotyledons</taxon>
        <taxon>Gunneridae</taxon>
        <taxon>Pentapetalae</taxon>
        <taxon>asterids</taxon>
        <taxon>lamiids</taxon>
        <taxon>Gentianales</taxon>
        <taxon>Rubiaceae</taxon>
        <taxon>Rubioideae</taxon>
        <taxon>Spermacoceae</taxon>
        <taxon>Hedyotis-Oldenlandia complex</taxon>
        <taxon>Oldenlandia</taxon>
    </lineage>
</organism>
<dbReference type="PANTHER" id="PTHR16134">
    <property type="entry name" value="F-BOX/TPR REPEAT PROTEIN POF3"/>
    <property type="match status" value="1"/>
</dbReference>
<keyword evidence="3" id="KW-1185">Reference proteome</keyword>
<evidence type="ECO:0000313" key="3">
    <source>
        <dbReference type="Proteomes" id="UP001161247"/>
    </source>
</evidence>
<dbReference type="InterPro" id="IPR041567">
    <property type="entry name" value="COI1_F-box"/>
</dbReference>